<evidence type="ECO:0000256" key="9">
    <source>
        <dbReference type="RuleBase" id="RU003814"/>
    </source>
</evidence>
<evidence type="ECO:0000256" key="6">
    <source>
        <dbReference type="ARBA" id="ARBA00044122"/>
    </source>
</evidence>
<dbReference type="OrthoDB" id="269919at2759"/>
<proteinExistence type="inferred from homology"/>
<dbReference type="Proteomes" id="UP000053611">
    <property type="component" value="Unassembled WGS sequence"/>
</dbReference>
<evidence type="ECO:0000256" key="3">
    <source>
        <dbReference type="ARBA" id="ARBA00022490"/>
    </source>
</evidence>
<sequence length="444" mass="48272">MAAEAKIDPTGRLVEALVVRLRRRQIVGSRNVALATAALMQNVVRSMRFSTIDELIDAIRGIGRLLNEANPKELATGNIVRRIIKLIREEYRAAAAAHMSQPSSVPGTPGPATPGFATPPNYFSYSPNAGSVPGTPMPRSTPNLSNFVAMRHSRVQLERQGSLLDMSAATSSLFATPPRVLSSQGHSRRESTASPTLGEMTEWEEREREQFARQASKLKPVLIQAIDEVIGELETTHEDVARGAKEHIHSGEVILTLGHSRTVEHFLKSAYRERKFSVIVLESAPSFNGQAMAAALAQHAIPTLLVPDSSLHAVMPRVTKVIFGAHSVSANGGMFALAGSLACTLAARTHAKPVVVVAGQFKFAPSWNLYHEYDTLDFQGPGPVIGYDHTGGGGGYEGVEVPDPHFDYIRPELVNLYATNDGDHPPSYIYRIIKEAYDDEDLVL</sequence>
<name>A0A0J0XXY2_9TREE</name>
<evidence type="ECO:0000256" key="1">
    <source>
        <dbReference type="ARBA" id="ARBA00004514"/>
    </source>
</evidence>
<evidence type="ECO:0000256" key="8">
    <source>
        <dbReference type="ARBA" id="ARBA00046432"/>
    </source>
</evidence>
<dbReference type="GO" id="GO:0005851">
    <property type="term" value="C:eukaryotic translation initiation factor 2B complex"/>
    <property type="evidence" value="ECO:0007669"/>
    <property type="project" value="TreeGrafter"/>
</dbReference>
<accession>A0A0J0XXY2</accession>
<dbReference type="Pfam" id="PF01008">
    <property type="entry name" value="IF-2B"/>
    <property type="match status" value="1"/>
</dbReference>
<feature type="region of interest" description="Disordered" evidence="10">
    <location>
        <begin position="98"/>
        <end position="117"/>
    </location>
</feature>
<keyword evidence="11" id="KW-0808">Transferase</keyword>
<protein>
    <recommendedName>
        <fullName evidence="6">Translation initiation factor eIF2B subunit beta</fullName>
    </recommendedName>
    <alternativeName>
        <fullName evidence="7">eIF2B GDP-GTP exchange factor subunit beta</fullName>
    </alternativeName>
</protein>
<dbReference type="InterPro" id="IPR037171">
    <property type="entry name" value="NagB/RpiA_transferase-like"/>
</dbReference>
<comment type="similarity">
    <text evidence="2 9">Belongs to the eIF-2B alpha/beta/delta subunits family.</text>
</comment>
<dbReference type="EMBL" id="KQ087179">
    <property type="protein sequence ID" value="KLT45903.1"/>
    <property type="molecule type" value="Genomic_DNA"/>
</dbReference>
<dbReference type="InterPro" id="IPR042529">
    <property type="entry name" value="IF_2B-like_C"/>
</dbReference>
<dbReference type="InterPro" id="IPR051855">
    <property type="entry name" value="eIF2B_beta_subunit"/>
</dbReference>
<evidence type="ECO:0000256" key="2">
    <source>
        <dbReference type="ARBA" id="ARBA00007251"/>
    </source>
</evidence>
<evidence type="ECO:0000256" key="10">
    <source>
        <dbReference type="SAM" id="MobiDB-lite"/>
    </source>
</evidence>
<evidence type="ECO:0000313" key="12">
    <source>
        <dbReference type="Proteomes" id="UP000053611"/>
    </source>
</evidence>
<keyword evidence="12" id="KW-1185">Reference proteome</keyword>
<evidence type="ECO:0000256" key="7">
    <source>
        <dbReference type="ARBA" id="ARBA00044228"/>
    </source>
</evidence>
<evidence type="ECO:0000313" key="11">
    <source>
        <dbReference type="EMBL" id="KLT45903.1"/>
    </source>
</evidence>
<reference evidence="11 12" key="1">
    <citation type="submission" date="2015-03" db="EMBL/GenBank/DDBJ databases">
        <title>Genomics and transcriptomics of the oil-accumulating basidiomycete yeast T. oleaginosus allow insights into substrate utilization and the diverse evolutionary trajectories of mating systems in fungi.</title>
        <authorList>
            <consortium name="DOE Joint Genome Institute"/>
            <person name="Kourist R."/>
            <person name="Kracht O."/>
            <person name="Bracharz F."/>
            <person name="Lipzen A."/>
            <person name="Nolan M."/>
            <person name="Ohm R."/>
            <person name="Grigoriev I."/>
            <person name="Sun S."/>
            <person name="Heitman J."/>
            <person name="Bruck T."/>
            <person name="Nowrousian M."/>
        </authorList>
    </citation>
    <scope>NUCLEOTIDE SEQUENCE [LARGE SCALE GENOMIC DNA]</scope>
    <source>
        <strain evidence="11 12">IBC0246</strain>
    </source>
</reference>
<dbReference type="Gene3D" id="3.40.50.10470">
    <property type="entry name" value="Translation initiation factor eif-2b, domain 2"/>
    <property type="match status" value="1"/>
</dbReference>
<comment type="subunit">
    <text evidence="8">Component of the translation initiation factor 2B (eIF2B) complex which is a heterodecamer of two sets of five different subunits: alpha, beta, gamma, delta and epsilon. Subunits alpha, beta and delta comprise a regulatory subcomplex and subunits epsilon and gamma comprise a catalytic subcomplex. Within the complex, the hexameric regulatory complex resides at the center, with the two heterodimeric catalytic subcomplexes bound on opposite sides.</text>
</comment>
<keyword evidence="5" id="KW-0648">Protein biosynthesis</keyword>
<dbReference type="GO" id="GO:0003743">
    <property type="term" value="F:translation initiation factor activity"/>
    <property type="evidence" value="ECO:0007669"/>
    <property type="project" value="UniProtKB-KW"/>
</dbReference>
<dbReference type="PANTHER" id="PTHR45859">
    <property type="entry name" value="TRANSLATION INITIATION FACTOR EIF-2B SUBUNIT BETA"/>
    <property type="match status" value="1"/>
</dbReference>
<evidence type="ECO:0000256" key="4">
    <source>
        <dbReference type="ARBA" id="ARBA00022540"/>
    </source>
</evidence>
<evidence type="ECO:0000256" key="5">
    <source>
        <dbReference type="ARBA" id="ARBA00022917"/>
    </source>
</evidence>
<feature type="region of interest" description="Disordered" evidence="10">
    <location>
        <begin position="178"/>
        <end position="202"/>
    </location>
</feature>
<dbReference type="AlphaFoldDB" id="A0A0J0XXY2"/>
<gene>
    <name evidence="11" type="ORF">CC85DRAFT_282050</name>
</gene>
<dbReference type="GO" id="GO:0005829">
    <property type="term" value="C:cytosol"/>
    <property type="evidence" value="ECO:0007669"/>
    <property type="project" value="UniProtKB-SubCell"/>
</dbReference>
<dbReference type="SUPFAM" id="SSF100950">
    <property type="entry name" value="NagB/RpiA/CoA transferase-like"/>
    <property type="match status" value="1"/>
</dbReference>
<dbReference type="InterPro" id="IPR000649">
    <property type="entry name" value="IF-2B-related"/>
</dbReference>
<dbReference type="STRING" id="879819.A0A0J0XXY2"/>
<keyword evidence="4" id="KW-0396">Initiation factor</keyword>
<keyword evidence="3" id="KW-0963">Cytoplasm</keyword>
<organism evidence="11 12">
    <name type="scientific">Cutaneotrichosporon oleaginosum</name>
    <dbReference type="NCBI Taxonomy" id="879819"/>
    <lineage>
        <taxon>Eukaryota</taxon>
        <taxon>Fungi</taxon>
        <taxon>Dikarya</taxon>
        <taxon>Basidiomycota</taxon>
        <taxon>Agaricomycotina</taxon>
        <taxon>Tremellomycetes</taxon>
        <taxon>Trichosporonales</taxon>
        <taxon>Trichosporonaceae</taxon>
        <taxon>Cutaneotrichosporon</taxon>
    </lineage>
</organism>
<dbReference type="GO" id="GO:0016740">
    <property type="term" value="F:transferase activity"/>
    <property type="evidence" value="ECO:0007669"/>
    <property type="project" value="UniProtKB-KW"/>
</dbReference>
<dbReference type="PANTHER" id="PTHR45859:SF1">
    <property type="entry name" value="TRANSLATION INITIATION FACTOR EIF-2B SUBUNIT BETA"/>
    <property type="match status" value="1"/>
</dbReference>
<dbReference type="GO" id="GO:0005085">
    <property type="term" value="F:guanyl-nucleotide exchange factor activity"/>
    <property type="evidence" value="ECO:0007669"/>
    <property type="project" value="TreeGrafter"/>
</dbReference>
<comment type="subcellular location">
    <subcellularLocation>
        <location evidence="1">Cytoplasm</location>
        <location evidence="1">Cytosol</location>
    </subcellularLocation>
</comment>